<dbReference type="AlphaFoldDB" id="A0A8J6K8C0"/>
<organism evidence="2 3">
    <name type="scientific">Eleutherodactylus coqui</name>
    <name type="common">Puerto Rican coqui</name>
    <dbReference type="NCBI Taxonomy" id="57060"/>
    <lineage>
        <taxon>Eukaryota</taxon>
        <taxon>Metazoa</taxon>
        <taxon>Chordata</taxon>
        <taxon>Craniata</taxon>
        <taxon>Vertebrata</taxon>
        <taxon>Euteleostomi</taxon>
        <taxon>Amphibia</taxon>
        <taxon>Batrachia</taxon>
        <taxon>Anura</taxon>
        <taxon>Neobatrachia</taxon>
        <taxon>Hyloidea</taxon>
        <taxon>Eleutherodactylidae</taxon>
        <taxon>Eleutherodactylinae</taxon>
        <taxon>Eleutherodactylus</taxon>
        <taxon>Eleutherodactylus</taxon>
    </lineage>
</organism>
<evidence type="ECO:0000313" key="3">
    <source>
        <dbReference type="Proteomes" id="UP000770717"/>
    </source>
</evidence>
<protein>
    <submittedName>
        <fullName evidence="2">Uncharacterized protein</fullName>
    </submittedName>
</protein>
<evidence type="ECO:0000256" key="1">
    <source>
        <dbReference type="SAM" id="MobiDB-lite"/>
    </source>
</evidence>
<proteinExistence type="predicted"/>
<accession>A0A8J6K8C0</accession>
<keyword evidence="3" id="KW-1185">Reference proteome</keyword>
<gene>
    <name evidence="2" type="ORF">GDO78_009454</name>
</gene>
<feature type="region of interest" description="Disordered" evidence="1">
    <location>
        <begin position="70"/>
        <end position="90"/>
    </location>
</feature>
<sequence>MKFSCFVPLAYITCYVFDSMRMELLLKCSTLAMSYQVFFLPSGKQTLRTLSHVMEWSVMDQSIAKSARLRPGSHKRAGFHRGRPAVIRVK</sequence>
<name>A0A8J6K8C0_ELECQ</name>
<evidence type="ECO:0000313" key="2">
    <source>
        <dbReference type="EMBL" id="KAG9483547.1"/>
    </source>
</evidence>
<dbReference type="Proteomes" id="UP000770717">
    <property type="component" value="Unassembled WGS sequence"/>
</dbReference>
<comment type="caution">
    <text evidence="2">The sequence shown here is derived from an EMBL/GenBank/DDBJ whole genome shotgun (WGS) entry which is preliminary data.</text>
</comment>
<dbReference type="EMBL" id="WNTK01000005">
    <property type="protein sequence ID" value="KAG9483547.1"/>
    <property type="molecule type" value="Genomic_DNA"/>
</dbReference>
<reference evidence="2" key="1">
    <citation type="thesis" date="2020" institute="ProQuest LLC" country="789 East Eisenhower Parkway, Ann Arbor, MI, USA">
        <title>Comparative Genomics and Chromosome Evolution.</title>
        <authorList>
            <person name="Mudd A.B."/>
        </authorList>
    </citation>
    <scope>NUCLEOTIDE SEQUENCE</scope>
    <source>
        <strain evidence="2">HN-11 Male</strain>
        <tissue evidence="2">Kidney and liver</tissue>
    </source>
</reference>